<comment type="caution">
    <text evidence="2">The sequence shown here is derived from an EMBL/GenBank/DDBJ whole genome shotgun (WGS) entry which is preliminary data.</text>
</comment>
<dbReference type="InterPro" id="IPR011335">
    <property type="entry name" value="Restrct_endonuc-II-like"/>
</dbReference>
<name>A3IXL3_9CHRO</name>
<sequence>MTLIKSHLTLEEYLKYDDKTDTTYELVNGELVPMTLGIGQHGEIADFLNYCFRQEIKRLSQPWVSKQMVIGIQSPRGNRWDTVRIPDLVVLLTSQWQQLQNREAVILLNEPSPILVVEVVSESTKNIDYRAKRSEYSVLDIAEYWIVDPLTEKVTILSLSEGFYDETIFTSSDRVKSPTFTQFNYTVSQILQGDFLV</sequence>
<dbReference type="InterPro" id="IPR012296">
    <property type="entry name" value="Nuclease_put_TT1808"/>
</dbReference>
<evidence type="ECO:0000313" key="2">
    <source>
        <dbReference type="EMBL" id="EAZ88769.1"/>
    </source>
</evidence>
<dbReference type="Gene3D" id="3.90.1570.10">
    <property type="entry name" value="tt1808, chain A"/>
    <property type="match status" value="1"/>
</dbReference>
<feature type="domain" description="Putative restriction endonuclease" evidence="1">
    <location>
        <begin position="10"/>
        <end position="187"/>
    </location>
</feature>
<dbReference type="Proteomes" id="UP000003781">
    <property type="component" value="Unassembled WGS sequence"/>
</dbReference>
<dbReference type="PANTHER" id="PTHR34107:SF2">
    <property type="entry name" value="SLL0888 PROTEIN"/>
    <property type="match status" value="1"/>
</dbReference>
<dbReference type="Pfam" id="PF05685">
    <property type="entry name" value="Uma2"/>
    <property type="match status" value="1"/>
</dbReference>
<dbReference type="OrthoDB" id="428427at2"/>
<dbReference type="PANTHER" id="PTHR34107">
    <property type="entry name" value="SLL0198 PROTEIN-RELATED"/>
    <property type="match status" value="1"/>
</dbReference>
<keyword evidence="3" id="KW-1185">Reference proteome</keyword>
<gene>
    <name evidence="2" type="ORF">CY0110_09375</name>
</gene>
<evidence type="ECO:0000313" key="3">
    <source>
        <dbReference type="Proteomes" id="UP000003781"/>
    </source>
</evidence>
<organism evidence="2 3">
    <name type="scientific">Crocosphaera chwakensis CCY0110</name>
    <dbReference type="NCBI Taxonomy" id="391612"/>
    <lineage>
        <taxon>Bacteria</taxon>
        <taxon>Bacillati</taxon>
        <taxon>Cyanobacteriota</taxon>
        <taxon>Cyanophyceae</taxon>
        <taxon>Oscillatoriophycideae</taxon>
        <taxon>Chroococcales</taxon>
        <taxon>Aphanothecaceae</taxon>
        <taxon>Crocosphaera</taxon>
        <taxon>Crocosphaera chwakensis</taxon>
    </lineage>
</organism>
<dbReference type="eggNOG" id="COG4636">
    <property type="taxonomic scope" value="Bacteria"/>
</dbReference>
<dbReference type="InterPro" id="IPR008538">
    <property type="entry name" value="Uma2"/>
</dbReference>
<dbReference type="CDD" id="cd06260">
    <property type="entry name" value="DUF820-like"/>
    <property type="match status" value="1"/>
</dbReference>
<accession>A3IXL3</accession>
<dbReference type="SUPFAM" id="SSF52980">
    <property type="entry name" value="Restriction endonuclease-like"/>
    <property type="match status" value="1"/>
</dbReference>
<evidence type="ECO:0000259" key="1">
    <source>
        <dbReference type="Pfam" id="PF05685"/>
    </source>
</evidence>
<dbReference type="AlphaFoldDB" id="A3IXL3"/>
<dbReference type="RefSeq" id="WP_008278123.1">
    <property type="nucleotide sequence ID" value="NZ_AAXW01000067.1"/>
</dbReference>
<dbReference type="EMBL" id="AAXW01000067">
    <property type="protein sequence ID" value="EAZ88769.1"/>
    <property type="molecule type" value="Genomic_DNA"/>
</dbReference>
<proteinExistence type="predicted"/>
<protein>
    <recommendedName>
        <fullName evidence="1">Putative restriction endonuclease domain-containing protein</fullName>
    </recommendedName>
</protein>
<reference evidence="2 3" key="1">
    <citation type="submission" date="2007-03" db="EMBL/GenBank/DDBJ databases">
        <authorList>
            <person name="Stal L."/>
            <person name="Ferriera S."/>
            <person name="Johnson J."/>
            <person name="Kravitz S."/>
            <person name="Beeson K."/>
            <person name="Sutton G."/>
            <person name="Rogers Y.-H."/>
            <person name="Friedman R."/>
            <person name="Frazier M."/>
            <person name="Venter J.C."/>
        </authorList>
    </citation>
    <scope>NUCLEOTIDE SEQUENCE [LARGE SCALE GENOMIC DNA]</scope>
    <source>
        <strain evidence="2 3">CCY0110</strain>
    </source>
</reference>